<dbReference type="Gene3D" id="3.40.50.720">
    <property type="entry name" value="NAD(P)-binding Rossmann-like Domain"/>
    <property type="match status" value="1"/>
</dbReference>
<proteinExistence type="predicted"/>
<dbReference type="InterPro" id="IPR051783">
    <property type="entry name" value="NAD(P)-dependent_oxidoreduct"/>
</dbReference>
<dbReference type="PANTHER" id="PTHR48079">
    <property type="entry name" value="PROTEIN YEEZ"/>
    <property type="match status" value="1"/>
</dbReference>
<dbReference type="Proteomes" id="UP001157186">
    <property type="component" value="Unassembled WGS sequence"/>
</dbReference>
<evidence type="ECO:0000313" key="3">
    <source>
        <dbReference type="Proteomes" id="UP001157186"/>
    </source>
</evidence>
<evidence type="ECO:0000259" key="1">
    <source>
        <dbReference type="Pfam" id="PF13460"/>
    </source>
</evidence>
<accession>A0ABQ6GV86</accession>
<sequence length="271" mass="29641">MASSVAIVGCGWLGQALAKDLVKEQIEVVATTQSPEKLAMLAKLGVQAKLFSLPLLQEPDQQDLVFNCHTLVIAIPPMIRQGKQDYADKIAQLVNGAERGNVSKIILISTTAVYDGYSGRVTEELPLKRELAKVDLLARAEQQVLGFSGVSVVLRCAGLVGEDRHPGRFFANNRVLKAPGASVNLVHQVDVVAILRLFIETEHSGIFNAVGDTNITKKQFYQAAAQALNLPLPTFEINSKDDSSRKVVGDKLIKLLNYQYRYGDLVSWLSK</sequence>
<feature type="domain" description="NAD(P)-binding" evidence="1">
    <location>
        <begin position="11"/>
        <end position="124"/>
    </location>
</feature>
<dbReference type="EMBL" id="BSST01000001">
    <property type="protein sequence ID" value="GLX78081.1"/>
    <property type="molecule type" value="Genomic_DNA"/>
</dbReference>
<protein>
    <submittedName>
        <fullName evidence="2">NAD(P)-dependent oxidoreductase</fullName>
    </submittedName>
</protein>
<keyword evidence="3" id="KW-1185">Reference proteome</keyword>
<dbReference type="RefSeq" id="WP_284243973.1">
    <property type="nucleotide sequence ID" value="NZ_BSST01000001.1"/>
</dbReference>
<dbReference type="SUPFAM" id="SSF51735">
    <property type="entry name" value="NAD(P)-binding Rossmann-fold domains"/>
    <property type="match status" value="1"/>
</dbReference>
<reference evidence="2 3" key="1">
    <citation type="submission" date="2023-03" db="EMBL/GenBank/DDBJ databases">
        <title>Draft genome sequence of Thalassotalea insulae KCTC 62186T.</title>
        <authorList>
            <person name="Sawabe T."/>
        </authorList>
    </citation>
    <scope>NUCLEOTIDE SEQUENCE [LARGE SCALE GENOMIC DNA]</scope>
    <source>
        <strain evidence="2 3">KCTC 62186</strain>
    </source>
</reference>
<dbReference type="Pfam" id="PF13460">
    <property type="entry name" value="NAD_binding_10"/>
    <property type="match status" value="1"/>
</dbReference>
<evidence type="ECO:0000313" key="2">
    <source>
        <dbReference type="EMBL" id="GLX78081.1"/>
    </source>
</evidence>
<dbReference type="PANTHER" id="PTHR48079:SF6">
    <property type="entry name" value="NAD(P)-BINDING DOMAIN-CONTAINING PROTEIN-RELATED"/>
    <property type="match status" value="1"/>
</dbReference>
<name>A0ABQ6GV86_9GAMM</name>
<dbReference type="InterPro" id="IPR016040">
    <property type="entry name" value="NAD(P)-bd_dom"/>
</dbReference>
<gene>
    <name evidence="2" type="ORF">tinsulaeT_14210</name>
</gene>
<comment type="caution">
    <text evidence="2">The sequence shown here is derived from an EMBL/GenBank/DDBJ whole genome shotgun (WGS) entry which is preliminary data.</text>
</comment>
<dbReference type="InterPro" id="IPR036291">
    <property type="entry name" value="NAD(P)-bd_dom_sf"/>
</dbReference>
<organism evidence="2 3">
    <name type="scientific">Thalassotalea insulae</name>
    <dbReference type="NCBI Taxonomy" id="2056778"/>
    <lineage>
        <taxon>Bacteria</taxon>
        <taxon>Pseudomonadati</taxon>
        <taxon>Pseudomonadota</taxon>
        <taxon>Gammaproteobacteria</taxon>
        <taxon>Alteromonadales</taxon>
        <taxon>Colwelliaceae</taxon>
        <taxon>Thalassotalea</taxon>
    </lineage>
</organism>